<dbReference type="PANTHER" id="PTHR43684">
    <property type="match status" value="1"/>
</dbReference>
<dbReference type="InterPro" id="IPR051053">
    <property type="entry name" value="ECH/Chromodomain_protein"/>
</dbReference>
<evidence type="ECO:0000256" key="3">
    <source>
        <dbReference type="ARBA" id="ARBA00023235"/>
    </source>
</evidence>
<feature type="compositionally biased region" description="Basic residues" evidence="4">
    <location>
        <begin position="91"/>
        <end position="100"/>
    </location>
</feature>
<evidence type="ECO:0000256" key="1">
    <source>
        <dbReference type="ARBA" id="ARBA00004275"/>
    </source>
</evidence>
<accession>A0AAQ1JX13</accession>
<dbReference type="AlphaFoldDB" id="A0AAQ1JX13"/>
<evidence type="ECO:0000256" key="4">
    <source>
        <dbReference type="SAM" id="MobiDB-lite"/>
    </source>
</evidence>
<proteinExistence type="predicted"/>
<gene>
    <name evidence="5" type="ORF">SAMN05216550_1193</name>
</gene>
<dbReference type="GO" id="GO:0004165">
    <property type="term" value="F:delta(3)-delta(2)-enoyl-CoA isomerase activity"/>
    <property type="evidence" value="ECO:0007669"/>
    <property type="project" value="UniProtKB-ARBA"/>
</dbReference>
<evidence type="ECO:0000256" key="2">
    <source>
        <dbReference type="ARBA" id="ARBA00023140"/>
    </source>
</evidence>
<keyword evidence="3" id="KW-0413">Isomerase</keyword>
<dbReference type="InterPro" id="IPR029045">
    <property type="entry name" value="ClpP/crotonase-like_dom_sf"/>
</dbReference>
<name>A0AAQ1JX13_9BURK</name>
<dbReference type="EMBL" id="FNZM01000019">
    <property type="protein sequence ID" value="SEK10418.1"/>
    <property type="molecule type" value="Genomic_DNA"/>
</dbReference>
<feature type="region of interest" description="Disordered" evidence="4">
    <location>
        <begin position="73"/>
        <end position="100"/>
    </location>
</feature>
<protein>
    <submittedName>
        <fullName evidence="5">Enoyl-CoA hydratase/isomerase</fullName>
    </submittedName>
</protein>
<dbReference type="PANTHER" id="PTHR43684:SF1">
    <property type="entry name" value="ENOYL-COA DELTA ISOMERASE 2"/>
    <property type="match status" value="1"/>
</dbReference>
<evidence type="ECO:0000313" key="6">
    <source>
        <dbReference type="Proteomes" id="UP000183529"/>
    </source>
</evidence>
<evidence type="ECO:0000313" key="5">
    <source>
        <dbReference type="EMBL" id="SEK10418.1"/>
    </source>
</evidence>
<dbReference type="SUPFAM" id="SSF52096">
    <property type="entry name" value="ClpP/crotonase"/>
    <property type="match status" value="1"/>
</dbReference>
<keyword evidence="2" id="KW-0576">Peroxisome</keyword>
<dbReference type="CDD" id="cd06558">
    <property type="entry name" value="crotonase-like"/>
    <property type="match status" value="1"/>
</dbReference>
<reference evidence="5 6" key="1">
    <citation type="submission" date="2016-10" db="EMBL/GenBank/DDBJ databases">
        <authorList>
            <person name="Varghese N."/>
            <person name="Submissions S."/>
        </authorList>
    </citation>
    <scope>NUCLEOTIDE SEQUENCE [LARGE SCALE GENOMIC DNA]</scope>
    <source>
        <strain evidence="5 6">LMG 22274</strain>
    </source>
</reference>
<dbReference type="Pfam" id="PF00378">
    <property type="entry name" value="ECH_1"/>
    <property type="match status" value="1"/>
</dbReference>
<dbReference type="Gene3D" id="3.90.226.10">
    <property type="entry name" value="2-enoyl-CoA Hydratase, Chain A, domain 1"/>
    <property type="match status" value="1"/>
</dbReference>
<organism evidence="5 6">
    <name type="scientific">Paraburkholderia tropica</name>
    <dbReference type="NCBI Taxonomy" id="92647"/>
    <lineage>
        <taxon>Bacteria</taxon>
        <taxon>Pseudomonadati</taxon>
        <taxon>Pseudomonadota</taxon>
        <taxon>Betaproteobacteria</taxon>
        <taxon>Burkholderiales</taxon>
        <taxon>Burkholderiaceae</taxon>
        <taxon>Paraburkholderia</taxon>
    </lineage>
</organism>
<dbReference type="Proteomes" id="UP000183529">
    <property type="component" value="Unassembled WGS sequence"/>
</dbReference>
<comment type="subcellular location">
    <subcellularLocation>
        <location evidence="1">Peroxisome</location>
    </subcellularLocation>
</comment>
<sequence>MVEHIKQALSQGILTLTIARADKKNALTNDMYGALADALTQAEKDDAIRVVLIQADGDMFTAGNDLAEFAEQSAGNGPEECRSFASCARSPTRRSRSSRR</sequence>
<comment type="caution">
    <text evidence="5">The sequence shown here is derived from an EMBL/GenBank/DDBJ whole genome shotgun (WGS) entry which is preliminary data.</text>
</comment>
<dbReference type="InterPro" id="IPR001753">
    <property type="entry name" value="Enoyl-CoA_hydra/iso"/>
</dbReference>